<dbReference type="Proteomes" id="UP000041254">
    <property type="component" value="Unassembled WGS sequence"/>
</dbReference>
<dbReference type="GO" id="GO:0000166">
    <property type="term" value="F:nucleotide binding"/>
    <property type="evidence" value="ECO:0007669"/>
    <property type="project" value="InterPro"/>
</dbReference>
<evidence type="ECO:0000256" key="2">
    <source>
        <dbReference type="ARBA" id="ARBA00023002"/>
    </source>
</evidence>
<feature type="domain" description="GFO/IDH/MocA-like oxidoreductase" evidence="4">
    <location>
        <begin position="136"/>
        <end position="258"/>
    </location>
</feature>
<keyword evidence="2" id="KW-0560">Oxidoreductase</keyword>
<dbReference type="EMBL" id="CDMY01000405">
    <property type="protein sequence ID" value="CEM10836.1"/>
    <property type="molecule type" value="Genomic_DNA"/>
</dbReference>
<accession>A0A0G4FCA2</accession>
<dbReference type="PANTHER" id="PTHR42840">
    <property type="entry name" value="NAD(P)-BINDING ROSSMANN-FOLD SUPERFAMILY PROTEIN-RELATED"/>
    <property type="match status" value="1"/>
</dbReference>
<dbReference type="VEuPathDB" id="CryptoDB:Vbra_15065"/>
<reference evidence="5 6" key="1">
    <citation type="submission" date="2014-11" db="EMBL/GenBank/DDBJ databases">
        <authorList>
            <person name="Zhu J."/>
            <person name="Qi W."/>
            <person name="Song R."/>
        </authorList>
    </citation>
    <scope>NUCLEOTIDE SEQUENCE [LARGE SCALE GENOMIC DNA]</scope>
</reference>
<dbReference type="InParanoid" id="A0A0G4FCA2"/>
<evidence type="ECO:0008006" key="7">
    <source>
        <dbReference type="Google" id="ProtNLM"/>
    </source>
</evidence>
<proteinExistence type="inferred from homology"/>
<protein>
    <recommendedName>
        <fullName evidence="7">Inositol 2-dehydrogenase</fullName>
    </recommendedName>
</protein>
<dbReference type="Pfam" id="PF01408">
    <property type="entry name" value="GFO_IDH_MocA"/>
    <property type="match status" value="1"/>
</dbReference>
<name>A0A0G4FCA2_VITBC</name>
<dbReference type="SUPFAM" id="SSF55347">
    <property type="entry name" value="Glyceraldehyde-3-phosphate dehydrogenase-like, C-terminal domain"/>
    <property type="match status" value="1"/>
</dbReference>
<dbReference type="SUPFAM" id="SSF51735">
    <property type="entry name" value="NAD(P)-binding Rossmann-fold domains"/>
    <property type="match status" value="1"/>
</dbReference>
<dbReference type="PhylomeDB" id="A0A0G4FCA2"/>
<evidence type="ECO:0000313" key="6">
    <source>
        <dbReference type="Proteomes" id="UP000041254"/>
    </source>
</evidence>
<feature type="domain" description="Gfo/Idh/MocA-like oxidoreductase N-terminal" evidence="3">
    <location>
        <begin position="10"/>
        <end position="128"/>
    </location>
</feature>
<dbReference type="PANTHER" id="PTHR42840:SF3">
    <property type="entry name" value="BINDING ROSSMANN FOLD OXIDOREDUCTASE, PUTATIVE (AFU_ORTHOLOGUE AFUA_2G10240)-RELATED"/>
    <property type="match status" value="1"/>
</dbReference>
<dbReference type="STRING" id="1169540.A0A0G4FCA2"/>
<dbReference type="Gene3D" id="3.30.360.10">
    <property type="entry name" value="Dihydrodipicolinate Reductase, domain 2"/>
    <property type="match status" value="1"/>
</dbReference>
<dbReference type="InterPro" id="IPR055170">
    <property type="entry name" value="GFO_IDH_MocA-like_dom"/>
</dbReference>
<keyword evidence="6" id="KW-1185">Reference proteome</keyword>
<dbReference type="InterPro" id="IPR036291">
    <property type="entry name" value="NAD(P)-bd_dom_sf"/>
</dbReference>
<dbReference type="Gene3D" id="3.40.50.720">
    <property type="entry name" value="NAD(P)-binding Rossmann-like Domain"/>
    <property type="match status" value="1"/>
</dbReference>
<evidence type="ECO:0000256" key="1">
    <source>
        <dbReference type="ARBA" id="ARBA00010928"/>
    </source>
</evidence>
<dbReference type="GO" id="GO:0016491">
    <property type="term" value="F:oxidoreductase activity"/>
    <property type="evidence" value="ECO:0007669"/>
    <property type="project" value="UniProtKB-KW"/>
</dbReference>
<sequence>MPPEKQRVGLGLLGTGRVGRLHLNSLCRLRDKCQVIHVADPFIERHREWLEELGIHKLSSNYKDVIADPEVKAVYICTTTDTHGPLLKEAAREGKDIFCEKPIDMTLEGAEEALQVARSAGVLLQVGFNRRFDPSFANVRERYRSGEIGTVDIMRITSRDPEPPPSIDWIKSSGGLFHDMTAHDFDMCRYVAGSEIEAVCAAGAVRVDEAIGQAGDIDTCVVTLWLENGALCSIDNSREAVYGYDMRMEVFGRKGMLRALNETPTRVESVKSEGTLTDKPHYWFRERFPESMLRQAESFLDAVMTRSAPLVSGADALTALRVALAADISMREKRVVRVDEIKLSREAAS</sequence>
<evidence type="ECO:0000313" key="5">
    <source>
        <dbReference type="EMBL" id="CEM10836.1"/>
    </source>
</evidence>
<dbReference type="AlphaFoldDB" id="A0A0G4FCA2"/>
<dbReference type="InterPro" id="IPR000683">
    <property type="entry name" value="Gfo/Idh/MocA-like_OxRdtase_N"/>
</dbReference>
<comment type="similarity">
    <text evidence="1">Belongs to the Gfo/Idh/MocA family.</text>
</comment>
<evidence type="ECO:0000259" key="4">
    <source>
        <dbReference type="Pfam" id="PF22725"/>
    </source>
</evidence>
<gene>
    <name evidence="5" type="ORF">Vbra_15065</name>
</gene>
<dbReference type="OMA" id="DFFMDRF"/>
<organism evidence="5 6">
    <name type="scientific">Vitrella brassicaformis (strain CCMP3155)</name>
    <dbReference type="NCBI Taxonomy" id="1169540"/>
    <lineage>
        <taxon>Eukaryota</taxon>
        <taxon>Sar</taxon>
        <taxon>Alveolata</taxon>
        <taxon>Colpodellida</taxon>
        <taxon>Vitrellaceae</taxon>
        <taxon>Vitrella</taxon>
    </lineage>
</organism>
<dbReference type="InterPro" id="IPR030827">
    <property type="entry name" value="Myo_inos_IolG"/>
</dbReference>
<evidence type="ECO:0000259" key="3">
    <source>
        <dbReference type="Pfam" id="PF01408"/>
    </source>
</evidence>
<dbReference type="NCBIfam" id="TIGR04380">
    <property type="entry name" value="myo_inos_iolG"/>
    <property type="match status" value="1"/>
</dbReference>
<dbReference type="OrthoDB" id="64915at2759"/>
<dbReference type="Pfam" id="PF22725">
    <property type="entry name" value="GFO_IDH_MocA_C3"/>
    <property type="match status" value="1"/>
</dbReference>